<feature type="compositionally biased region" description="Low complexity" evidence="1">
    <location>
        <begin position="69"/>
        <end position="83"/>
    </location>
</feature>
<dbReference type="GO" id="GO:0030428">
    <property type="term" value="C:cell septum"/>
    <property type="evidence" value="ECO:0007669"/>
    <property type="project" value="TreeGrafter"/>
</dbReference>
<evidence type="ECO:0000313" key="4">
    <source>
        <dbReference type="EMBL" id="RFT14846.1"/>
    </source>
</evidence>
<keyword evidence="2" id="KW-1133">Transmembrane helix</keyword>
<sequence>MVRNYREIQVSSTILVFIILGIIVLGAVIFFIGVQVGKKQADLMVKTMTAQKAEETVSAPVPVPAAEESSGTAGSQATQSTATPVQSLAQPETRPAEKPAGQTASKTTQQTASLPARTTEQPAATTPRTSPGTRTTVPATGGNFFIQVGAFNDRPSARLEAEKYKKQGYNAVVQEPFARDRKPLYRVWLGGYRTREEAQKALSELVGKTARNPGFFIVQQ</sequence>
<dbReference type="AlphaFoldDB" id="A0A3E2BJQ2"/>
<dbReference type="PROSITE" id="PS51724">
    <property type="entry name" value="SPOR"/>
    <property type="match status" value="1"/>
</dbReference>
<accession>A0A3E2BJQ2</accession>
<proteinExistence type="predicted"/>
<evidence type="ECO:0000256" key="2">
    <source>
        <dbReference type="SAM" id="Phobius"/>
    </source>
</evidence>
<name>A0A3E2BJQ2_9BACT</name>
<gene>
    <name evidence="4" type="ORF">OP8BY_1539</name>
</gene>
<dbReference type="InterPro" id="IPR052521">
    <property type="entry name" value="Cell_div_SPOR-domain"/>
</dbReference>
<dbReference type="PANTHER" id="PTHR38687">
    <property type="entry name" value="CELL DIVISION PROTEIN DEDD-RELATED"/>
    <property type="match status" value="1"/>
</dbReference>
<dbReference type="GO" id="GO:0032506">
    <property type="term" value="P:cytokinetic process"/>
    <property type="evidence" value="ECO:0007669"/>
    <property type="project" value="TreeGrafter"/>
</dbReference>
<dbReference type="Proteomes" id="UP000257323">
    <property type="component" value="Unassembled WGS sequence"/>
</dbReference>
<comment type="caution">
    <text evidence="4">The sequence shown here is derived from an EMBL/GenBank/DDBJ whole genome shotgun (WGS) entry which is preliminary data.</text>
</comment>
<dbReference type="InterPro" id="IPR007730">
    <property type="entry name" value="SPOR-like_dom"/>
</dbReference>
<dbReference type="EMBL" id="QUAH01000018">
    <property type="protein sequence ID" value="RFT14846.1"/>
    <property type="molecule type" value="Genomic_DNA"/>
</dbReference>
<evidence type="ECO:0000313" key="5">
    <source>
        <dbReference type="Proteomes" id="UP000257323"/>
    </source>
</evidence>
<dbReference type="Gene3D" id="3.30.70.1070">
    <property type="entry name" value="Sporulation related repeat"/>
    <property type="match status" value="1"/>
</dbReference>
<dbReference type="SUPFAM" id="SSF110997">
    <property type="entry name" value="Sporulation related repeat"/>
    <property type="match status" value="1"/>
</dbReference>
<organism evidence="4 5">
    <name type="scientific">Candidatus Saccharicenans subterraneus</name>
    <dbReference type="NCBI Taxonomy" id="2508984"/>
    <lineage>
        <taxon>Bacteria</taxon>
        <taxon>Candidatus Aminicenantota</taxon>
        <taxon>Candidatus Aminicenantia</taxon>
        <taxon>Candidatus Aminicenantales</taxon>
        <taxon>Candidatus Saccharicenantaceae</taxon>
        <taxon>Candidatus Saccharicenans</taxon>
    </lineage>
</organism>
<evidence type="ECO:0000256" key="1">
    <source>
        <dbReference type="SAM" id="MobiDB-lite"/>
    </source>
</evidence>
<feature type="domain" description="SPOR" evidence="3">
    <location>
        <begin position="138"/>
        <end position="219"/>
    </location>
</feature>
<dbReference type="GO" id="GO:0042834">
    <property type="term" value="F:peptidoglycan binding"/>
    <property type="evidence" value="ECO:0007669"/>
    <property type="project" value="InterPro"/>
</dbReference>
<dbReference type="InterPro" id="IPR036680">
    <property type="entry name" value="SPOR-like_sf"/>
</dbReference>
<feature type="region of interest" description="Disordered" evidence="1">
    <location>
        <begin position="52"/>
        <end position="140"/>
    </location>
</feature>
<dbReference type="GO" id="GO:0032153">
    <property type="term" value="C:cell division site"/>
    <property type="evidence" value="ECO:0007669"/>
    <property type="project" value="TreeGrafter"/>
</dbReference>
<feature type="compositionally biased region" description="Low complexity" evidence="1">
    <location>
        <begin position="102"/>
        <end position="113"/>
    </location>
</feature>
<keyword evidence="2" id="KW-0812">Transmembrane</keyword>
<feature type="compositionally biased region" description="Low complexity" evidence="1">
    <location>
        <begin position="122"/>
        <end position="138"/>
    </location>
</feature>
<protein>
    <recommendedName>
        <fullName evidence="3">SPOR domain-containing protein</fullName>
    </recommendedName>
</protein>
<feature type="transmembrane region" description="Helical" evidence="2">
    <location>
        <begin position="12"/>
        <end position="34"/>
    </location>
</feature>
<dbReference type="PANTHER" id="PTHR38687:SF1">
    <property type="entry name" value="CELL DIVISION PROTEIN DEDD"/>
    <property type="match status" value="1"/>
</dbReference>
<reference evidence="4 5" key="1">
    <citation type="submission" date="2018-08" db="EMBL/GenBank/DDBJ databases">
        <title>Genome analysis of the thermophilic bacterium of the candidate phylum Aminicenantes from deep subsurface aquifer revealed its physiology and ecological role.</title>
        <authorList>
            <person name="Kadnikov V.V."/>
            <person name="Mardanov A.V."/>
            <person name="Beletsky A.V."/>
            <person name="Karnachuk O.V."/>
            <person name="Ravin N.V."/>
        </authorList>
    </citation>
    <scope>NUCLEOTIDE SEQUENCE [LARGE SCALE GENOMIC DNA]</scope>
    <source>
        <strain evidence="4">BY38</strain>
    </source>
</reference>
<dbReference type="Pfam" id="PF05036">
    <property type="entry name" value="SPOR"/>
    <property type="match status" value="1"/>
</dbReference>
<keyword evidence="2" id="KW-0472">Membrane</keyword>
<evidence type="ECO:0000259" key="3">
    <source>
        <dbReference type="PROSITE" id="PS51724"/>
    </source>
</evidence>